<evidence type="ECO:0000313" key="7">
    <source>
        <dbReference type="Proteomes" id="UP000800981"/>
    </source>
</evidence>
<gene>
    <name evidence="6" type="ORF">G9H71_11940</name>
</gene>
<feature type="domain" description="Glycosyltransferase 2-like" evidence="5">
    <location>
        <begin position="15"/>
        <end position="130"/>
    </location>
</feature>
<comment type="pathway">
    <text evidence="1">Cell wall biogenesis; cell wall polysaccharide biosynthesis.</text>
</comment>
<reference evidence="6 7" key="1">
    <citation type="submission" date="2020-03" db="EMBL/GenBank/DDBJ databases">
        <title>Two novel Motilibacter sp.</title>
        <authorList>
            <person name="Liu S."/>
        </authorList>
    </citation>
    <scope>NUCLEOTIDE SEQUENCE [LARGE SCALE GENOMIC DNA]</scope>
    <source>
        <strain evidence="6 7">E257</strain>
    </source>
</reference>
<protein>
    <submittedName>
        <fullName evidence="6">Glycosyltransferase family 2 protein</fullName>
    </submittedName>
</protein>
<accession>A0ABX0GXR5</accession>
<dbReference type="Pfam" id="PF00535">
    <property type="entry name" value="Glycos_transf_2"/>
    <property type="match status" value="1"/>
</dbReference>
<evidence type="ECO:0000256" key="4">
    <source>
        <dbReference type="ARBA" id="ARBA00022679"/>
    </source>
</evidence>
<dbReference type="RefSeq" id="WP_166282077.1">
    <property type="nucleotide sequence ID" value="NZ_JAANNP010000007.1"/>
</dbReference>
<evidence type="ECO:0000256" key="3">
    <source>
        <dbReference type="ARBA" id="ARBA00022676"/>
    </source>
</evidence>
<keyword evidence="7" id="KW-1185">Reference proteome</keyword>
<dbReference type="InterPro" id="IPR029044">
    <property type="entry name" value="Nucleotide-diphossugar_trans"/>
</dbReference>
<dbReference type="Gene3D" id="3.90.550.10">
    <property type="entry name" value="Spore Coat Polysaccharide Biosynthesis Protein SpsA, Chain A"/>
    <property type="match status" value="1"/>
</dbReference>
<comment type="similarity">
    <text evidence="2">Belongs to the glycosyltransferase 2 family.</text>
</comment>
<proteinExistence type="inferred from homology"/>
<dbReference type="CDD" id="cd00761">
    <property type="entry name" value="Glyco_tranf_GTA_type"/>
    <property type="match status" value="1"/>
</dbReference>
<evidence type="ECO:0000256" key="1">
    <source>
        <dbReference type="ARBA" id="ARBA00004776"/>
    </source>
</evidence>
<dbReference type="PANTHER" id="PTHR43179">
    <property type="entry name" value="RHAMNOSYLTRANSFERASE WBBL"/>
    <property type="match status" value="1"/>
</dbReference>
<name>A0ABX0GXR5_9ACTN</name>
<evidence type="ECO:0000313" key="6">
    <source>
        <dbReference type="EMBL" id="NHC14490.1"/>
    </source>
</evidence>
<comment type="caution">
    <text evidence="6">The sequence shown here is derived from an EMBL/GenBank/DDBJ whole genome shotgun (WGS) entry which is preliminary data.</text>
</comment>
<dbReference type="SUPFAM" id="SSF53448">
    <property type="entry name" value="Nucleotide-diphospho-sugar transferases"/>
    <property type="match status" value="1"/>
</dbReference>
<organism evidence="6 7">
    <name type="scientific">Motilibacter deserti</name>
    <dbReference type="NCBI Taxonomy" id="2714956"/>
    <lineage>
        <taxon>Bacteria</taxon>
        <taxon>Bacillati</taxon>
        <taxon>Actinomycetota</taxon>
        <taxon>Actinomycetes</taxon>
        <taxon>Motilibacterales</taxon>
        <taxon>Motilibacteraceae</taxon>
        <taxon>Motilibacter</taxon>
    </lineage>
</organism>
<dbReference type="Proteomes" id="UP000800981">
    <property type="component" value="Unassembled WGS sequence"/>
</dbReference>
<evidence type="ECO:0000256" key="2">
    <source>
        <dbReference type="ARBA" id="ARBA00006739"/>
    </source>
</evidence>
<dbReference type="PANTHER" id="PTHR43179:SF12">
    <property type="entry name" value="GALACTOFURANOSYLTRANSFERASE GLFT2"/>
    <property type="match status" value="1"/>
</dbReference>
<evidence type="ECO:0000259" key="5">
    <source>
        <dbReference type="Pfam" id="PF00535"/>
    </source>
</evidence>
<dbReference type="InterPro" id="IPR001173">
    <property type="entry name" value="Glyco_trans_2-like"/>
</dbReference>
<keyword evidence="4" id="KW-0808">Transferase</keyword>
<keyword evidence="3" id="KW-0328">Glycosyltransferase</keyword>
<dbReference type="EMBL" id="JAANNP010000007">
    <property type="protein sequence ID" value="NHC14490.1"/>
    <property type="molecule type" value="Genomic_DNA"/>
</dbReference>
<sequence length="281" mass="31219">MSAAAPEWERLPVDVLLPTAGRPGPLAVTLAGLLAQGLRFRLVVSDQTDGAPAYESEEAAATLRVLRLRGIEVELHWRPERRGVAEQRDFLLSCARSDYVLFLDDDVLLEPGTLRRMTDAIQELSCGFVGMAPSGLTHLEDVRPHEQEAFELWDDKVLPERVRKGMPEWERWRLHNAANVVHLGQRVDVPDRGWVAYKVAWIAACVLFRTDALRAVGGYGFWRELGVNGAGEDVAVQLLMLERFGGAGLLPSGAHHLQVETTLPERDTDGYALVVEAADRR</sequence>